<dbReference type="InterPro" id="IPR009900">
    <property type="entry name" value="PSGP"/>
</dbReference>
<evidence type="ECO:0000313" key="1">
    <source>
        <dbReference type="PIR" id="A28955"/>
    </source>
</evidence>
<proteinExistence type="evidence at protein level"/>
<keyword id="KW-0903">Direct protein sequencing</keyword>
<dbReference type="Pfam" id="PF07276">
    <property type="entry name" value="PSGP"/>
    <property type="match status" value="1"/>
</dbReference>
<name>Q7LZ41_SALLE</name>
<dbReference type="PIR" id="A28955">
    <property type="entry name" value="A28955"/>
</dbReference>
<organism evidence="1">
    <name type="scientific">Salvelinus leucomaenis pluvius</name>
    <dbReference type="NCBI Taxonomy" id="8035"/>
    <lineage>
        <taxon>Eukaryota</taxon>
        <taxon>Metazoa</taxon>
        <taxon>Chordata</taxon>
        <taxon>Craniata</taxon>
        <taxon>Vertebrata</taxon>
        <taxon>Euteleostomi</taxon>
        <taxon>Actinopterygii</taxon>
        <taxon>Neopterygii</taxon>
        <taxon>Teleostei</taxon>
        <taxon>Protacanthopterygii</taxon>
        <taxon>Salmoniformes</taxon>
        <taxon>Salmonidae</taxon>
        <taxon>Salmoninae</taxon>
        <taxon>Salvelinus</taxon>
    </lineage>
</organism>
<reference evidence="1" key="1">
    <citation type="journal article" date="1988" name="Biochemistry">
        <title>Comparative structures of the apopolysialoglycoproteins from unfertilized and fertilized eggs of salmonid fishes.</title>
        <authorList>
            <person name="Kitajima K."/>
            <person name="Sorimachi H."/>
            <person name="Inoue S."/>
            <person name="Inoue Y."/>
        </authorList>
    </citation>
    <scope>PROTEIN SEQUENCE</scope>
</reference>
<protein>
    <submittedName>
        <fullName evidence="1">Polysialoglycoprotein repeating unit</fullName>
    </submittedName>
</protein>
<accession>Q7LZ41</accession>
<sequence>DDATSEAATGPS</sequence>